<feature type="transmembrane region" description="Helical" evidence="7">
    <location>
        <begin position="178"/>
        <end position="197"/>
    </location>
</feature>
<dbReference type="Pfam" id="PF10190">
    <property type="entry name" value="Tmemb_170"/>
    <property type="match status" value="1"/>
</dbReference>
<evidence type="ECO:0000256" key="1">
    <source>
        <dbReference type="ARBA" id="ARBA00004141"/>
    </source>
</evidence>
<evidence type="ECO:0000313" key="8">
    <source>
        <dbReference type="EMBL" id="WOO82165.1"/>
    </source>
</evidence>
<dbReference type="RefSeq" id="XP_062628197.1">
    <property type="nucleotide sequence ID" value="XM_062772213.1"/>
</dbReference>
<evidence type="ECO:0000256" key="5">
    <source>
        <dbReference type="ARBA" id="ARBA00023136"/>
    </source>
</evidence>
<feature type="transmembrane region" description="Helical" evidence="7">
    <location>
        <begin position="133"/>
        <end position="166"/>
    </location>
</feature>
<comment type="similarity">
    <text evidence="2">Belongs to the TMEM170 family.</text>
</comment>
<evidence type="ECO:0000256" key="2">
    <source>
        <dbReference type="ARBA" id="ARBA00006325"/>
    </source>
</evidence>
<feature type="region of interest" description="Disordered" evidence="6">
    <location>
        <begin position="1"/>
        <end position="20"/>
    </location>
</feature>
<evidence type="ECO:0000256" key="4">
    <source>
        <dbReference type="ARBA" id="ARBA00022989"/>
    </source>
</evidence>
<accession>A0AAF0Y8T5</accession>
<evidence type="ECO:0000313" key="9">
    <source>
        <dbReference type="Proteomes" id="UP000827549"/>
    </source>
</evidence>
<dbReference type="GO" id="GO:0016020">
    <property type="term" value="C:membrane"/>
    <property type="evidence" value="ECO:0007669"/>
    <property type="project" value="UniProtKB-SubCell"/>
</dbReference>
<dbReference type="Proteomes" id="UP000827549">
    <property type="component" value="Chromosome 4"/>
</dbReference>
<dbReference type="PANTHER" id="PTHR22779">
    <property type="entry name" value="SD17342P"/>
    <property type="match status" value="1"/>
</dbReference>
<gene>
    <name evidence="8" type="primary">YPR153W</name>
    <name evidence="8" type="ORF">LOC62_04G005667</name>
</gene>
<dbReference type="AlphaFoldDB" id="A0AAF0Y8T5"/>
<evidence type="ECO:0000256" key="7">
    <source>
        <dbReference type="SAM" id="Phobius"/>
    </source>
</evidence>
<protein>
    <submittedName>
        <fullName evidence="8">Purtative protein</fullName>
    </submittedName>
</protein>
<dbReference type="PANTHER" id="PTHR22779:SF6">
    <property type="entry name" value="SD17342P"/>
    <property type="match status" value="1"/>
</dbReference>
<evidence type="ECO:0000256" key="3">
    <source>
        <dbReference type="ARBA" id="ARBA00022692"/>
    </source>
</evidence>
<organism evidence="8 9">
    <name type="scientific">Vanrija pseudolonga</name>
    <dbReference type="NCBI Taxonomy" id="143232"/>
    <lineage>
        <taxon>Eukaryota</taxon>
        <taxon>Fungi</taxon>
        <taxon>Dikarya</taxon>
        <taxon>Basidiomycota</taxon>
        <taxon>Agaricomycotina</taxon>
        <taxon>Tremellomycetes</taxon>
        <taxon>Trichosporonales</taxon>
        <taxon>Trichosporonaceae</taxon>
        <taxon>Vanrija</taxon>
    </lineage>
</organism>
<name>A0AAF0Y8T5_9TREE</name>
<keyword evidence="9" id="KW-1185">Reference proteome</keyword>
<comment type="subcellular location">
    <subcellularLocation>
        <location evidence="1">Membrane</location>
        <topology evidence="1">Multi-pass membrane protein</topology>
    </subcellularLocation>
</comment>
<sequence length="201" mass="21804">MGQVTSVFDPDPGTQGKPHNYTVPRFPSLYAPSIASTIQQRGYFLHNAEAIWRFTFYWTLILFLGTFLACAALASANIILSRAVFAPGHEKDKGGDEVEMRPVSSGGGLFARAASAASSVVRRRQRTRRRPPLYLVLIIPLLMGAIAAFVALVSGTVVGFALAAVYSSGGFSMSTWVPFMWALIQVVVLIISSYSSLTRIL</sequence>
<dbReference type="EMBL" id="CP086717">
    <property type="protein sequence ID" value="WOO82165.1"/>
    <property type="molecule type" value="Genomic_DNA"/>
</dbReference>
<dbReference type="GeneID" id="87808895"/>
<keyword evidence="4 7" id="KW-1133">Transmembrane helix</keyword>
<proteinExistence type="inferred from homology"/>
<keyword evidence="3 7" id="KW-0812">Transmembrane</keyword>
<dbReference type="InterPro" id="IPR019334">
    <property type="entry name" value="TMEM170A/B/YPR153W-like"/>
</dbReference>
<keyword evidence="5 7" id="KW-0472">Membrane</keyword>
<reference evidence="8" key="1">
    <citation type="submission" date="2023-10" db="EMBL/GenBank/DDBJ databases">
        <authorList>
            <person name="Noh H."/>
        </authorList>
    </citation>
    <scope>NUCLEOTIDE SEQUENCE</scope>
    <source>
        <strain evidence="8">DUCC4014</strain>
    </source>
</reference>
<feature type="transmembrane region" description="Helical" evidence="7">
    <location>
        <begin position="56"/>
        <end position="80"/>
    </location>
</feature>
<evidence type="ECO:0000256" key="6">
    <source>
        <dbReference type="SAM" id="MobiDB-lite"/>
    </source>
</evidence>